<name>B6UHG5_MAIZE</name>
<protein>
    <submittedName>
        <fullName evidence="1">Uncharacterized protein</fullName>
    </submittedName>
</protein>
<evidence type="ECO:0000313" key="1">
    <source>
        <dbReference type="EMBL" id="ACG48798.1"/>
    </source>
</evidence>
<proteinExistence type="evidence at transcript level"/>
<accession>B6UHG5</accession>
<sequence length="64" mass="7048">MAAYRHPKETDLVGAVDKSLGRTDLVLLQLQCCCTRKSDETETRGVYSAGTRALTGAERLRFTS</sequence>
<dbReference type="EMBL" id="EU976680">
    <property type="protein sequence ID" value="ACG48798.1"/>
    <property type="molecule type" value="mRNA"/>
</dbReference>
<dbReference type="AlphaFoldDB" id="B6UHG5"/>
<organism evidence="1">
    <name type="scientific">Zea mays</name>
    <name type="common">Maize</name>
    <dbReference type="NCBI Taxonomy" id="4577"/>
    <lineage>
        <taxon>Eukaryota</taxon>
        <taxon>Viridiplantae</taxon>
        <taxon>Streptophyta</taxon>
        <taxon>Embryophyta</taxon>
        <taxon>Tracheophyta</taxon>
        <taxon>Spermatophyta</taxon>
        <taxon>Magnoliopsida</taxon>
        <taxon>Liliopsida</taxon>
        <taxon>Poales</taxon>
        <taxon>Poaceae</taxon>
        <taxon>PACMAD clade</taxon>
        <taxon>Panicoideae</taxon>
        <taxon>Andropogonodae</taxon>
        <taxon>Andropogoneae</taxon>
        <taxon>Tripsacinae</taxon>
        <taxon>Zea</taxon>
    </lineage>
</organism>
<reference evidence="1" key="1">
    <citation type="journal article" date="2009" name="Plant Mol. Biol.">
        <title>Insights into corn genes derived from large-scale cDNA sequencing.</title>
        <authorList>
            <person name="Alexandrov N.N."/>
            <person name="Brover V.V."/>
            <person name="Freidin S."/>
            <person name="Troukhan M.E."/>
            <person name="Tatarinova T.V."/>
            <person name="Zhang H."/>
            <person name="Swaller T.J."/>
            <person name="Lu Y.P."/>
            <person name="Bouck J."/>
            <person name="Flavell R.B."/>
            <person name="Feldmann K.A."/>
        </authorList>
    </citation>
    <scope>NUCLEOTIDE SEQUENCE</scope>
</reference>